<dbReference type="GO" id="GO:0003700">
    <property type="term" value="F:DNA-binding transcription factor activity"/>
    <property type="evidence" value="ECO:0007669"/>
    <property type="project" value="InterPro"/>
</dbReference>
<dbReference type="PANTHER" id="PTHR30126">
    <property type="entry name" value="HTH-TYPE TRANSCRIPTIONAL REGULATOR"/>
    <property type="match status" value="1"/>
</dbReference>
<dbReference type="InterPro" id="IPR036388">
    <property type="entry name" value="WH-like_DNA-bd_sf"/>
</dbReference>
<keyword evidence="2" id="KW-0805">Transcription regulation</keyword>
<keyword evidence="3" id="KW-0238">DNA-binding</keyword>
<organism evidence="6 7">
    <name type="scientific">Paraburkholderia pallida</name>
    <dbReference type="NCBI Taxonomy" id="2547399"/>
    <lineage>
        <taxon>Bacteria</taxon>
        <taxon>Pseudomonadati</taxon>
        <taxon>Pseudomonadota</taxon>
        <taxon>Betaproteobacteria</taxon>
        <taxon>Burkholderiales</taxon>
        <taxon>Burkholderiaceae</taxon>
        <taxon>Paraburkholderia</taxon>
    </lineage>
</organism>
<evidence type="ECO:0000256" key="1">
    <source>
        <dbReference type="ARBA" id="ARBA00009437"/>
    </source>
</evidence>
<evidence type="ECO:0000256" key="4">
    <source>
        <dbReference type="ARBA" id="ARBA00023163"/>
    </source>
</evidence>
<evidence type="ECO:0000313" key="7">
    <source>
        <dbReference type="Proteomes" id="UP000295727"/>
    </source>
</evidence>
<dbReference type="EMBL" id="CP038149">
    <property type="protein sequence ID" value="QBQ99541.1"/>
    <property type="molecule type" value="Genomic_DNA"/>
</dbReference>
<proteinExistence type="inferred from homology"/>
<evidence type="ECO:0000256" key="3">
    <source>
        <dbReference type="ARBA" id="ARBA00023125"/>
    </source>
</evidence>
<dbReference type="FunFam" id="1.10.10.10:FF:000001">
    <property type="entry name" value="LysR family transcriptional regulator"/>
    <property type="match status" value="1"/>
</dbReference>
<feature type="domain" description="HTH lysR-type" evidence="5">
    <location>
        <begin position="8"/>
        <end position="65"/>
    </location>
</feature>
<dbReference type="SUPFAM" id="SSF53850">
    <property type="entry name" value="Periplasmic binding protein-like II"/>
    <property type="match status" value="1"/>
</dbReference>
<accession>A0A4P7CZJ0</accession>
<keyword evidence="7" id="KW-1185">Reference proteome</keyword>
<dbReference type="RefSeq" id="WP_134752377.1">
    <property type="nucleotide sequence ID" value="NZ_CP038149.1"/>
</dbReference>
<keyword evidence="4" id="KW-0804">Transcription</keyword>
<comment type="similarity">
    <text evidence="1">Belongs to the LysR transcriptional regulatory family.</text>
</comment>
<name>A0A4P7CZJ0_9BURK</name>
<evidence type="ECO:0000259" key="5">
    <source>
        <dbReference type="PROSITE" id="PS50931"/>
    </source>
</evidence>
<evidence type="ECO:0000313" key="6">
    <source>
        <dbReference type="EMBL" id="QBQ99541.1"/>
    </source>
</evidence>
<dbReference type="InterPro" id="IPR005119">
    <property type="entry name" value="LysR_subst-bd"/>
</dbReference>
<dbReference type="Gene3D" id="3.40.190.290">
    <property type="match status" value="1"/>
</dbReference>
<dbReference type="PRINTS" id="PR00039">
    <property type="entry name" value="HTHLYSR"/>
</dbReference>
<gene>
    <name evidence="6" type="ORF">E1956_20430</name>
</gene>
<dbReference type="Pfam" id="PF03466">
    <property type="entry name" value="LysR_substrate"/>
    <property type="match status" value="1"/>
</dbReference>
<dbReference type="InterPro" id="IPR000847">
    <property type="entry name" value="LysR_HTH_N"/>
</dbReference>
<sequence>MLNFVRTLTLRQLQIFAAAARHVSFVRAAQELHLSQPAVSMQIKQLEEAIGLPLFERIARRIALTEAGTTLAHHAQRILGEVKDAQDALQSLSLADSGAISVGLVSTARYFVPQLIARYCTQFPKVDVRFTIAPREPLLRMLQDNAIDLAVMGRPPRDLDAVAEPLAYNPQVIVAARDHAFSAARRIDVQELRHETFLMREPGSGTRTVVEQMFKHHLFTPAKVVTLDSNETIKQAVMAGMGISLLSLHTLRLELRTREIALLDVSGTPIDRAWQIVHLNARQLSPTCQSFRRFVLENTETYLAGEYVDLPTHPVRIKRGE</sequence>
<reference evidence="6 7" key="1">
    <citation type="submission" date="2019-03" db="EMBL/GenBank/DDBJ databases">
        <title>Paraburkholderia sp. 7MH5, isolated from subtropical forest soil.</title>
        <authorList>
            <person name="Gao Z.-H."/>
            <person name="Qiu L.-H."/>
        </authorList>
    </citation>
    <scope>NUCLEOTIDE SEQUENCE [LARGE SCALE GENOMIC DNA]</scope>
    <source>
        <strain evidence="6 7">7MH5</strain>
    </source>
</reference>
<dbReference type="PANTHER" id="PTHR30126:SF5">
    <property type="entry name" value="HTH-TYPE TRANSCRIPTIONAL ACTIVATOR CMPR"/>
    <property type="match status" value="1"/>
</dbReference>
<dbReference type="InterPro" id="IPR036390">
    <property type="entry name" value="WH_DNA-bd_sf"/>
</dbReference>
<dbReference type="Gene3D" id="1.10.10.10">
    <property type="entry name" value="Winged helix-like DNA-binding domain superfamily/Winged helix DNA-binding domain"/>
    <property type="match status" value="1"/>
</dbReference>
<dbReference type="KEGG" id="ppai:E1956_20430"/>
<dbReference type="PROSITE" id="PS50931">
    <property type="entry name" value="HTH_LYSR"/>
    <property type="match status" value="1"/>
</dbReference>
<dbReference type="Proteomes" id="UP000295727">
    <property type="component" value="Chromosome 2"/>
</dbReference>
<evidence type="ECO:0000256" key="2">
    <source>
        <dbReference type="ARBA" id="ARBA00023015"/>
    </source>
</evidence>
<dbReference type="GO" id="GO:0000976">
    <property type="term" value="F:transcription cis-regulatory region binding"/>
    <property type="evidence" value="ECO:0007669"/>
    <property type="project" value="TreeGrafter"/>
</dbReference>
<dbReference type="OrthoDB" id="9785745at2"/>
<dbReference type="AlphaFoldDB" id="A0A4P7CZJ0"/>
<dbReference type="CDD" id="cd08419">
    <property type="entry name" value="PBP2_CbbR_RubisCO_like"/>
    <property type="match status" value="1"/>
</dbReference>
<protein>
    <submittedName>
        <fullName evidence="6">LysR family transcriptional regulator</fullName>
    </submittedName>
</protein>
<dbReference type="SUPFAM" id="SSF46785">
    <property type="entry name" value="Winged helix' DNA-binding domain"/>
    <property type="match status" value="1"/>
</dbReference>
<dbReference type="Pfam" id="PF00126">
    <property type="entry name" value="HTH_1"/>
    <property type="match status" value="1"/>
</dbReference>